<dbReference type="Proteomes" id="UP000001882">
    <property type="component" value="Chromosome"/>
</dbReference>
<organism evidence="2 3">
    <name type="scientific">Methanocella paludicola (strain DSM 17711 / JCM 13418 / NBRC 101707 / SANAE)</name>
    <dbReference type="NCBI Taxonomy" id="304371"/>
    <lineage>
        <taxon>Archaea</taxon>
        <taxon>Methanobacteriati</taxon>
        <taxon>Methanobacteriota</taxon>
        <taxon>Stenosarchaea group</taxon>
        <taxon>Methanomicrobia</taxon>
        <taxon>Methanocellales</taxon>
        <taxon>Methanocellaceae</taxon>
        <taxon>Methanocella</taxon>
    </lineage>
</organism>
<protein>
    <recommendedName>
        <fullName evidence="4">DUF2085 domain-containing protein</fullName>
    </recommendedName>
</protein>
<feature type="transmembrane region" description="Helical" evidence="1">
    <location>
        <begin position="67"/>
        <end position="91"/>
    </location>
</feature>
<dbReference type="EMBL" id="AP011532">
    <property type="protein sequence ID" value="BAI62762.1"/>
    <property type="molecule type" value="Genomic_DNA"/>
</dbReference>
<dbReference type="eggNOG" id="arCOG03949">
    <property type="taxonomic scope" value="Archaea"/>
</dbReference>
<gene>
    <name evidence="2" type="ordered locus">MCP_2690</name>
</gene>
<evidence type="ECO:0000256" key="1">
    <source>
        <dbReference type="SAM" id="Phobius"/>
    </source>
</evidence>
<dbReference type="AlphaFoldDB" id="D1Z240"/>
<dbReference type="KEGG" id="mpd:MCP_2690"/>
<keyword evidence="1" id="KW-0472">Membrane</keyword>
<sequence length="191" mass="21505">MVNIKMLAFDAIVIAYTAIALAEFVPWVLLSLTGYAPLALGISDTIFRFFSIFCHQLPWRSLFYDDIQMPVCARCASIYAATALGLIFLRLKGFGEKEFKMNWLLFVLLLAPTGIDGLTQLFGWRESTNALRLVTGVPYGLAYAYVLAWAVPFVYALLELIYVALKRDGQRTDAVLARVKDMAWPFNSKKN</sequence>
<evidence type="ECO:0000313" key="2">
    <source>
        <dbReference type="EMBL" id="BAI62762.1"/>
    </source>
</evidence>
<accession>D1Z240</accession>
<name>D1Z240_METPS</name>
<proteinExistence type="predicted"/>
<keyword evidence="3" id="KW-1185">Reference proteome</keyword>
<feature type="transmembrane region" description="Helical" evidence="1">
    <location>
        <begin position="142"/>
        <end position="165"/>
    </location>
</feature>
<reference evidence="2 3" key="1">
    <citation type="journal article" date="2007" name="Appl. Environ. Microbiol.">
        <title>Isolation of key methanogens for global methane emission from rice paddy fields: a novel isolate affiliated with the clone cluster rice cluster I.</title>
        <authorList>
            <person name="Sakai S."/>
            <person name="Imachi H."/>
            <person name="Sekiguchi Y."/>
            <person name="Ohashi A."/>
            <person name="Harada H."/>
            <person name="Kamagata Y."/>
        </authorList>
    </citation>
    <scope>NUCLEOTIDE SEQUENCE [LARGE SCALE GENOMIC DNA]</scope>
    <source>
        <strain evidence="3">DSM 17711 / JCM 13418 / NBRC 101707 / SANAE</strain>
    </source>
</reference>
<reference evidence="3" key="3">
    <citation type="journal article" date="2011" name="PLoS ONE">
        <title>Genome sequence of a mesophilic hydrogenotrophic methanogen Methanocella paludicola, the first cultivated representative of the order Methanocellales.</title>
        <authorList>
            <person name="Sakai S."/>
            <person name="Takaki Y."/>
            <person name="Shimamura S."/>
            <person name="Sekine M."/>
            <person name="Tajima T."/>
            <person name="Kosugi H."/>
            <person name="Ichikawa N."/>
            <person name="Tasumi E."/>
            <person name="Hiraki A.T."/>
            <person name="Shimizu A."/>
            <person name="Kato Y."/>
            <person name="Nishiko R."/>
            <person name="Mori K."/>
            <person name="Fujita N."/>
            <person name="Imachi H."/>
            <person name="Takai K."/>
        </authorList>
    </citation>
    <scope>NUCLEOTIDE SEQUENCE [LARGE SCALE GENOMIC DNA]</scope>
    <source>
        <strain evidence="3">DSM 17711 / JCM 13418 / NBRC 101707 / SANAE</strain>
    </source>
</reference>
<dbReference type="RefSeq" id="WP_012901436.1">
    <property type="nucleotide sequence ID" value="NC_013665.1"/>
</dbReference>
<dbReference type="OrthoDB" id="147375at2157"/>
<feature type="transmembrane region" description="Helical" evidence="1">
    <location>
        <begin position="103"/>
        <end position="122"/>
    </location>
</feature>
<dbReference type="InterPro" id="IPR019206">
    <property type="entry name" value="DUF2085_TM"/>
</dbReference>
<keyword evidence="1" id="KW-0812">Transmembrane</keyword>
<dbReference type="InParanoid" id="D1Z240"/>
<dbReference type="GeneID" id="8682401"/>
<evidence type="ECO:0008006" key="4">
    <source>
        <dbReference type="Google" id="ProtNLM"/>
    </source>
</evidence>
<evidence type="ECO:0000313" key="3">
    <source>
        <dbReference type="Proteomes" id="UP000001882"/>
    </source>
</evidence>
<dbReference type="STRING" id="304371.MCP_2690"/>
<keyword evidence="1" id="KW-1133">Transmembrane helix</keyword>
<dbReference type="Pfam" id="PF09858">
    <property type="entry name" value="DUF2085"/>
    <property type="match status" value="1"/>
</dbReference>
<reference evidence="2 3" key="2">
    <citation type="journal article" date="2008" name="Int. J. Syst. Evol. Microbiol.">
        <title>Methanocella paludicola gen. nov., sp. nov., a methane-producing archaeon, the first isolate of the lineage 'Rice Cluster I', and proposal of the new archaeal order Methanocellales ord. nov.</title>
        <authorList>
            <person name="Sakai S."/>
            <person name="Imachi H."/>
            <person name="Hanada S."/>
            <person name="Ohashi A."/>
            <person name="Harada H."/>
            <person name="Kamagata Y."/>
        </authorList>
    </citation>
    <scope>NUCLEOTIDE SEQUENCE [LARGE SCALE GENOMIC DNA]</scope>
    <source>
        <strain evidence="3">DSM 17711 / JCM 13418 / NBRC 101707 / SANAE</strain>
    </source>
</reference>
<feature type="transmembrane region" description="Helical" evidence="1">
    <location>
        <begin position="7"/>
        <end position="30"/>
    </location>
</feature>